<evidence type="ECO:0000256" key="7">
    <source>
        <dbReference type="ARBA" id="ARBA00023049"/>
    </source>
</evidence>
<keyword evidence="7" id="KW-0482">Metalloprotease</keyword>
<dbReference type="InterPro" id="IPR024079">
    <property type="entry name" value="MetalloPept_cat_dom_sf"/>
</dbReference>
<dbReference type="PANTHER" id="PTHR47466:SF1">
    <property type="entry name" value="METALLOPROTEASE MEP1 (AFU_ORTHOLOGUE AFUA_1G07730)-RELATED"/>
    <property type="match status" value="1"/>
</dbReference>
<organism evidence="10 11">
    <name type="scientific">Hohenbuehelia grisea</name>
    <dbReference type="NCBI Taxonomy" id="104357"/>
    <lineage>
        <taxon>Eukaryota</taxon>
        <taxon>Fungi</taxon>
        <taxon>Dikarya</taxon>
        <taxon>Basidiomycota</taxon>
        <taxon>Agaricomycotina</taxon>
        <taxon>Agaricomycetes</taxon>
        <taxon>Agaricomycetidae</taxon>
        <taxon>Agaricales</taxon>
        <taxon>Pleurotineae</taxon>
        <taxon>Pleurotaceae</taxon>
        <taxon>Hohenbuehelia</taxon>
    </lineage>
</organism>
<gene>
    <name evidence="10" type="ORF">HGRIS_010795</name>
</gene>
<evidence type="ECO:0000256" key="1">
    <source>
        <dbReference type="ARBA" id="ARBA00008721"/>
    </source>
</evidence>
<evidence type="ECO:0000313" key="10">
    <source>
        <dbReference type="EMBL" id="KAL0948184.1"/>
    </source>
</evidence>
<protein>
    <recommendedName>
        <fullName evidence="9">Peptidase M43 pregnancy-associated plasma-A domain-containing protein</fullName>
    </recommendedName>
</protein>
<dbReference type="EMBL" id="JASNQZ010000014">
    <property type="protein sequence ID" value="KAL0948184.1"/>
    <property type="molecule type" value="Genomic_DNA"/>
</dbReference>
<keyword evidence="11" id="KW-1185">Reference proteome</keyword>
<evidence type="ECO:0000256" key="2">
    <source>
        <dbReference type="ARBA" id="ARBA00022670"/>
    </source>
</evidence>
<evidence type="ECO:0000256" key="3">
    <source>
        <dbReference type="ARBA" id="ARBA00022723"/>
    </source>
</evidence>
<name>A0ABR3IXT3_9AGAR</name>
<keyword evidence="8" id="KW-1015">Disulfide bond</keyword>
<keyword evidence="6" id="KW-0862">Zinc</keyword>
<feature type="domain" description="Peptidase M43 pregnancy-associated plasma-A" evidence="9">
    <location>
        <begin position="43"/>
        <end position="167"/>
    </location>
</feature>
<proteinExistence type="inferred from homology"/>
<comment type="similarity">
    <text evidence="1">Belongs to the peptidase M43B family.</text>
</comment>
<dbReference type="PANTHER" id="PTHR47466">
    <property type="match status" value="1"/>
</dbReference>
<keyword evidence="5" id="KW-0378">Hydrolase</keyword>
<evidence type="ECO:0000259" key="9">
    <source>
        <dbReference type="Pfam" id="PF05572"/>
    </source>
</evidence>
<reference evidence="11" key="1">
    <citation type="submission" date="2024-06" db="EMBL/GenBank/DDBJ databases">
        <title>Multi-omics analyses provide insights into the biosynthesis of the anticancer antibiotic pleurotin in Hohenbuehelia grisea.</title>
        <authorList>
            <person name="Weaver J.A."/>
            <person name="Alberti F."/>
        </authorList>
    </citation>
    <scope>NUCLEOTIDE SEQUENCE [LARGE SCALE GENOMIC DNA]</scope>
    <source>
        <strain evidence="11">T-177</strain>
    </source>
</reference>
<keyword evidence="4" id="KW-0732">Signal</keyword>
<dbReference type="Gene3D" id="3.40.390.10">
    <property type="entry name" value="Collagenase (Catalytic Domain)"/>
    <property type="match status" value="1"/>
</dbReference>
<evidence type="ECO:0000256" key="5">
    <source>
        <dbReference type="ARBA" id="ARBA00022801"/>
    </source>
</evidence>
<keyword evidence="2" id="KW-0645">Protease</keyword>
<evidence type="ECO:0000256" key="4">
    <source>
        <dbReference type="ARBA" id="ARBA00022729"/>
    </source>
</evidence>
<evidence type="ECO:0000256" key="6">
    <source>
        <dbReference type="ARBA" id="ARBA00022833"/>
    </source>
</evidence>
<keyword evidence="3" id="KW-0479">Metal-binding</keyword>
<evidence type="ECO:0000313" key="11">
    <source>
        <dbReference type="Proteomes" id="UP001556367"/>
    </source>
</evidence>
<comment type="caution">
    <text evidence="10">The sequence shown here is derived from an EMBL/GenBank/DDBJ whole genome shotgun (WGS) entry which is preliminary data.</text>
</comment>
<dbReference type="SUPFAM" id="SSF55486">
    <property type="entry name" value="Metalloproteases ('zincins'), catalytic domain"/>
    <property type="match status" value="1"/>
</dbReference>
<accession>A0ABR3IXT3</accession>
<dbReference type="Proteomes" id="UP001556367">
    <property type="component" value="Unassembled WGS sequence"/>
</dbReference>
<dbReference type="InterPro" id="IPR008754">
    <property type="entry name" value="Peptidase_M43"/>
</dbReference>
<dbReference type="Pfam" id="PF05572">
    <property type="entry name" value="Peptidase_M43"/>
    <property type="match status" value="1"/>
</dbReference>
<evidence type="ECO:0000256" key="8">
    <source>
        <dbReference type="ARBA" id="ARBA00023157"/>
    </source>
</evidence>
<sequence length="182" mass="20423">MSFFSRNFKNDPTRTKVEEWQMTIPITPKEKAEGMNAKKLYDMNVWTMDFKDPLMQGVSPFPVEGHMDINYGIVLDHAFVSPGAITLGHEVGHWIGLLHIFDSGCENEGDGIAETIMYNMTDISLMTSCAPRIACDGSSFIPNNLMDYAGDDCATEPTPQQRALMRENMIKLRNLKPGPVFN</sequence>